<dbReference type="Gene3D" id="3.40.50.720">
    <property type="entry name" value="NAD(P)-binding Rossmann-like Domain"/>
    <property type="match status" value="1"/>
</dbReference>
<dbReference type="Pfam" id="PF00106">
    <property type="entry name" value="adh_short"/>
    <property type="match status" value="1"/>
</dbReference>
<evidence type="ECO:0000313" key="3">
    <source>
        <dbReference type="EMBL" id="KAK9289558.1"/>
    </source>
</evidence>
<reference evidence="3 4" key="1">
    <citation type="journal article" date="2024" name="Plant J.">
        <title>Genome sequences and population genomics reveal climatic adaptation and genomic divergence between two closely related sweetgum species.</title>
        <authorList>
            <person name="Xu W.Q."/>
            <person name="Ren C.Q."/>
            <person name="Zhang X.Y."/>
            <person name="Comes H.P."/>
            <person name="Liu X.H."/>
            <person name="Li Y.G."/>
            <person name="Kettle C.J."/>
            <person name="Jalonen R."/>
            <person name="Gaisberger H."/>
            <person name="Ma Y.Z."/>
            <person name="Qiu Y.X."/>
        </authorList>
    </citation>
    <scope>NUCLEOTIDE SEQUENCE [LARGE SCALE GENOMIC DNA]</scope>
    <source>
        <strain evidence="3">Hangzhou</strain>
    </source>
</reference>
<dbReference type="PANTHER" id="PTHR42898">
    <property type="entry name" value="TROPINONE REDUCTASE"/>
    <property type="match status" value="1"/>
</dbReference>
<keyword evidence="1" id="KW-0521">NADP</keyword>
<evidence type="ECO:0000256" key="1">
    <source>
        <dbReference type="ARBA" id="ARBA00022857"/>
    </source>
</evidence>
<dbReference type="InterPro" id="IPR036291">
    <property type="entry name" value="NAD(P)-bd_dom_sf"/>
</dbReference>
<organism evidence="3 4">
    <name type="scientific">Liquidambar formosana</name>
    <name type="common">Formosan gum</name>
    <dbReference type="NCBI Taxonomy" id="63359"/>
    <lineage>
        <taxon>Eukaryota</taxon>
        <taxon>Viridiplantae</taxon>
        <taxon>Streptophyta</taxon>
        <taxon>Embryophyta</taxon>
        <taxon>Tracheophyta</taxon>
        <taxon>Spermatophyta</taxon>
        <taxon>Magnoliopsida</taxon>
        <taxon>eudicotyledons</taxon>
        <taxon>Gunneridae</taxon>
        <taxon>Pentapetalae</taxon>
        <taxon>Saxifragales</taxon>
        <taxon>Altingiaceae</taxon>
        <taxon>Liquidambar</taxon>
    </lineage>
</organism>
<dbReference type="SUPFAM" id="SSF51735">
    <property type="entry name" value="NAD(P)-binding Rossmann-fold domains"/>
    <property type="match status" value="1"/>
</dbReference>
<evidence type="ECO:0000256" key="2">
    <source>
        <dbReference type="ARBA" id="ARBA00023002"/>
    </source>
</evidence>
<keyword evidence="2" id="KW-0560">Oxidoreductase</keyword>
<sequence>MAEAKINLGDRWSLKGLTALVTGGSRGIGHAIVEELARSGAVVHTCSRSQRDLHERLLEWESKGLKVTGSVCDLISRDEREKLMETVSSAFDGKLNILVSLAPY</sequence>
<dbReference type="Proteomes" id="UP001415857">
    <property type="component" value="Unassembled WGS sequence"/>
</dbReference>
<protein>
    <recommendedName>
        <fullName evidence="5">Tropinone reductase I</fullName>
    </recommendedName>
</protein>
<keyword evidence="4" id="KW-1185">Reference proteome</keyword>
<evidence type="ECO:0000313" key="4">
    <source>
        <dbReference type="Proteomes" id="UP001415857"/>
    </source>
</evidence>
<dbReference type="GO" id="GO:0016491">
    <property type="term" value="F:oxidoreductase activity"/>
    <property type="evidence" value="ECO:0007669"/>
    <property type="project" value="UniProtKB-KW"/>
</dbReference>
<proteinExistence type="predicted"/>
<evidence type="ECO:0008006" key="5">
    <source>
        <dbReference type="Google" id="ProtNLM"/>
    </source>
</evidence>
<dbReference type="InterPro" id="IPR045000">
    <property type="entry name" value="TR"/>
</dbReference>
<dbReference type="PRINTS" id="PR00081">
    <property type="entry name" value="GDHRDH"/>
</dbReference>
<dbReference type="PANTHER" id="PTHR42898:SF28">
    <property type="entry name" value="TROPINONE REDUCTASE HOMOLOG"/>
    <property type="match status" value="1"/>
</dbReference>
<dbReference type="InterPro" id="IPR002347">
    <property type="entry name" value="SDR_fam"/>
</dbReference>
<gene>
    <name evidence="3" type="ORF">L1049_007714</name>
</gene>
<dbReference type="EMBL" id="JBBPBK010000002">
    <property type="protein sequence ID" value="KAK9289558.1"/>
    <property type="molecule type" value="Genomic_DNA"/>
</dbReference>
<accession>A0AAP0S598</accession>
<dbReference type="AlphaFoldDB" id="A0AAP0S598"/>
<comment type="caution">
    <text evidence="3">The sequence shown here is derived from an EMBL/GenBank/DDBJ whole genome shotgun (WGS) entry which is preliminary data.</text>
</comment>
<name>A0AAP0S598_LIQFO</name>